<organism evidence="1 2">
    <name type="scientific">Hymenobacter qilianensis</name>
    <dbReference type="NCBI Taxonomy" id="1385715"/>
    <lineage>
        <taxon>Bacteria</taxon>
        <taxon>Pseudomonadati</taxon>
        <taxon>Bacteroidota</taxon>
        <taxon>Cytophagia</taxon>
        <taxon>Cytophagales</taxon>
        <taxon>Hymenobacteraceae</taxon>
        <taxon>Hymenobacter</taxon>
    </lineage>
</organism>
<protein>
    <submittedName>
        <fullName evidence="1">Uncharacterized protein</fullName>
    </submittedName>
</protein>
<gene>
    <name evidence="1" type="ORF">GCM10011375_38850</name>
</gene>
<evidence type="ECO:0000313" key="2">
    <source>
        <dbReference type="Proteomes" id="UP000605392"/>
    </source>
</evidence>
<sequence>MSASSFYFFRSYSMKVPLPYGRLLHFCGLLALLSGCGQKDPDPVPPTGIAGTVTVRNQLGTGLPKGGVTVTVFPTSPLLTAKTNEAGAFALGSVPAGTYTLVFSRPGLSTFVLRGVAHPQSNGLTRLPETYALLQEPELRATSLRATNSPAGAGGLPFVTFATGRTSPQPTSNGSYVLYFSTTPDVSFLTATSAIILVSSASSATTTHSSTWSLDRAELARYGFTPASGTTGYAVAYGMQGMTPYTDLATGQKVHWPHPNLTPSPVVSFTMP</sequence>
<name>A0ACB5PX10_9BACT</name>
<accession>A0ACB5PX10</accession>
<reference evidence="1 2" key="1">
    <citation type="journal article" date="2019" name="Int. J. Syst. Evol. Microbiol.">
        <title>The Global Catalogue of Microorganisms (GCM) 10K type strain sequencing project: providing services to taxonomists for standard genome sequencing and annotation.</title>
        <authorList>
            <consortium name="The Broad Institute Genomics Platform"/>
            <consortium name="The Broad Institute Genome Sequencing Center for Infectious Disease"/>
            <person name="Wu L."/>
            <person name="Ma J."/>
        </authorList>
    </citation>
    <scope>NUCLEOTIDE SEQUENCE [LARGE SCALE GENOMIC DNA]</scope>
    <source>
        <strain evidence="1 2">CGMCC 1.12720</strain>
    </source>
</reference>
<keyword evidence="2" id="KW-1185">Reference proteome</keyword>
<proteinExistence type="predicted"/>
<dbReference type="EMBL" id="BMFN01000005">
    <property type="protein sequence ID" value="GGF80028.1"/>
    <property type="molecule type" value="Genomic_DNA"/>
</dbReference>
<comment type="caution">
    <text evidence="1">The sequence shown here is derived from an EMBL/GenBank/DDBJ whole genome shotgun (WGS) entry which is preliminary data.</text>
</comment>
<dbReference type="Proteomes" id="UP000605392">
    <property type="component" value="Unassembled WGS sequence"/>
</dbReference>
<evidence type="ECO:0000313" key="1">
    <source>
        <dbReference type="EMBL" id="GGF80028.1"/>
    </source>
</evidence>